<evidence type="ECO:0000313" key="2">
    <source>
        <dbReference type="Proteomes" id="UP000325161"/>
    </source>
</evidence>
<dbReference type="EMBL" id="CP043046">
    <property type="protein sequence ID" value="QEI05644.1"/>
    <property type="molecule type" value="Genomic_DNA"/>
</dbReference>
<proteinExistence type="predicted"/>
<dbReference type="Gene3D" id="3.40.50.2300">
    <property type="match status" value="1"/>
</dbReference>
<dbReference type="RefSeq" id="WP_148814027.1">
    <property type="nucleotide sequence ID" value="NZ_CP043046.1"/>
</dbReference>
<sequence>MNARNQEFSGSTGLDQFLFCSQDTEAARQLAIGLEDLGVLVQEPGSAADVALRVATLAPRLIFVDFARGGSAEQIAVSVDLAQALTRNSPGVPLIAVGNMAHPGGAIAAIRAGVREFIDLSAGPAEVRGVVGRVIETAAREPAPAPAARGKLVALLGVRAGVGTSTLAVHLGAAAHAYCSQAHPPTTPGETRSRAALLDLGQPVGDGQLYLNVASEFHFAEAVRNLRRLDETLVRSALARSSHCVTVVPLPRDLGEMRSVSLSDSMALMDRLRMYFDVVFADVGGLSNPDFIDNLVNGADEAWLITDQSVGALVSLADLLRELDTRGIRSDRLRLIVNRYDERYGMTADQISERFGVRLLVTLPDRILPLMSSTNQGKLLSEVAERDPYVRGVNYLIDKLVSTRQPKNEMNWVTRWLPQNKKAHV</sequence>
<reference evidence="1 2" key="1">
    <citation type="submission" date="2019-08" db="EMBL/GenBank/DDBJ databases">
        <title>Amphibian skin-associated Pigmentiphaga: genome sequence and occurrence across geography and hosts.</title>
        <authorList>
            <person name="Bletz M.C."/>
            <person name="Bunk B."/>
            <person name="Sproeer C."/>
            <person name="Biwer P."/>
            <person name="Reiter S."/>
            <person name="Rabemananjara F.C.E."/>
            <person name="Schulz S."/>
            <person name="Overmann J."/>
            <person name="Vences M."/>
        </authorList>
    </citation>
    <scope>NUCLEOTIDE SEQUENCE [LARGE SCALE GENOMIC DNA]</scope>
    <source>
        <strain evidence="1 2">Mada1488</strain>
    </source>
</reference>
<evidence type="ECO:0000313" key="1">
    <source>
        <dbReference type="EMBL" id="QEI05644.1"/>
    </source>
</evidence>
<name>A0A5C0AVL6_9BURK</name>
<protein>
    <submittedName>
        <fullName evidence="1">Pilus assembly protein CpaE</fullName>
    </submittedName>
</protein>
<dbReference type="AlphaFoldDB" id="A0A5C0AVL6"/>
<dbReference type="SUPFAM" id="SSF52540">
    <property type="entry name" value="P-loop containing nucleoside triphosphate hydrolases"/>
    <property type="match status" value="1"/>
</dbReference>
<dbReference type="Proteomes" id="UP000325161">
    <property type="component" value="Chromosome"/>
</dbReference>
<dbReference type="KEGG" id="pacr:FXN63_07165"/>
<organism evidence="1 2">
    <name type="scientific">Pigmentiphaga aceris</name>
    <dbReference type="NCBI Taxonomy" id="1940612"/>
    <lineage>
        <taxon>Bacteria</taxon>
        <taxon>Pseudomonadati</taxon>
        <taxon>Pseudomonadota</taxon>
        <taxon>Betaproteobacteria</taxon>
        <taxon>Burkholderiales</taxon>
        <taxon>Alcaligenaceae</taxon>
        <taxon>Pigmentiphaga</taxon>
    </lineage>
</organism>
<dbReference type="InterPro" id="IPR027417">
    <property type="entry name" value="P-loop_NTPase"/>
</dbReference>
<dbReference type="OrthoDB" id="8531995at2"/>
<accession>A0A5C0AVL6</accession>
<keyword evidence="2" id="KW-1185">Reference proteome</keyword>
<dbReference type="Gene3D" id="3.40.50.300">
    <property type="entry name" value="P-loop containing nucleotide triphosphate hydrolases"/>
    <property type="match status" value="1"/>
</dbReference>
<gene>
    <name evidence="1" type="ORF">FXN63_07165</name>
</gene>